<sequence length="250" mass="29987">MDTNRIRLNGFKMPFHLYQLLSWLYIILCIAEYYIFLFPFRRDEDFYFLSSIFDVSLILVLFFGFLTTKSDPTDALVKSSWNNIMQTQDLRFNYKCMICNAPIYRRSKHCMNCNRCTEDFDHHCKWLNNCIGKKNYRFFWALILSFQVNQAVLLASSIIFTYYCIEHPEKIEQLTKRVYHLDGYISLVTINIIFSVFSAITVFTNGYLICFHIFLKFKGVTTYEYIIYKNAVKKKKPCIRPEIDRRDFKL</sequence>
<keyword evidence="4 7" id="KW-1133">Transmembrane helix</keyword>
<dbReference type="AlphaFoldDB" id="A0A1R2C3E2"/>
<comment type="similarity">
    <text evidence="7">Belongs to the DHHC palmitoyltransferase family.</text>
</comment>
<feature type="transmembrane region" description="Helical" evidence="7">
    <location>
        <begin position="138"/>
        <end position="163"/>
    </location>
</feature>
<dbReference type="GO" id="GO:0005794">
    <property type="term" value="C:Golgi apparatus"/>
    <property type="evidence" value="ECO:0007669"/>
    <property type="project" value="TreeGrafter"/>
</dbReference>
<protein>
    <recommendedName>
        <fullName evidence="7">Palmitoyltransferase</fullName>
        <ecNumber evidence="7">2.3.1.225</ecNumber>
    </recommendedName>
</protein>
<comment type="subcellular location">
    <subcellularLocation>
        <location evidence="1">Membrane</location>
        <topology evidence="1">Multi-pass membrane protein</topology>
    </subcellularLocation>
</comment>
<dbReference type="GO" id="GO:0006612">
    <property type="term" value="P:protein targeting to membrane"/>
    <property type="evidence" value="ECO:0007669"/>
    <property type="project" value="TreeGrafter"/>
</dbReference>
<keyword evidence="6 7" id="KW-0012">Acyltransferase</keyword>
<keyword evidence="3 7" id="KW-0812">Transmembrane</keyword>
<dbReference type="InterPro" id="IPR039859">
    <property type="entry name" value="PFA4/ZDH16/20/ERF2-like"/>
</dbReference>
<dbReference type="Pfam" id="PF01529">
    <property type="entry name" value="DHHC"/>
    <property type="match status" value="1"/>
</dbReference>
<dbReference type="EMBL" id="MPUH01000302">
    <property type="protein sequence ID" value="OMJ83490.1"/>
    <property type="molecule type" value="Genomic_DNA"/>
</dbReference>
<evidence type="ECO:0000256" key="6">
    <source>
        <dbReference type="ARBA" id="ARBA00023315"/>
    </source>
</evidence>
<dbReference type="GO" id="GO:0019706">
    <property type="term" value="F:protein-cysteine S-palmitoyltransferase activity"/>
    <property type="evidence" value="ECO:0007669"/>
    <property type="project" value="UniProtKB-EC"/>
</dbReference>
<organism evidence="9 10">
    <name type="scientific">Stentor coeruleus</name>
    <dbReference type="NCBI Taxonomy" id="5963"/>
    <lineage>
        <taxon>Eukaryota</taxon>
        <taxon>Sar</taxon>
        <taxon>Alveolata</taxon>
        <taxon>Ciliophora</taxon>
        <taxon>Postciliodesmatophora</taxon>
        <taxon>Heterotrichea</taxon>
        <taxon>Heterotrichida</taxon>
        <taxon>Stentoridae</taxon>
        <taxon>Stentor</taxon>
    </lineage>
</organism>
<dbReference type="PANTHER" id="PTHR22883:SF203">
    <property type="entry name" value="PALMITOYLTRANSFERASE"/>
    <property type="match status" value="1"/>
</dbReference>
<evidence type="ECO:0000313" key="10">
    <source>
        <dbReference type="Proteomes" id="UP000187209"/>
    </source>
</evidence>
<name>A0A1R2C3E2_9CILI</name>
<dbReference type="GO" id="GO:0016020">
    <property type="term" value="C:membrane"/>
    <property type="evidence" value="ECO:0007669"/>
    <property type="project" value="UniProtKB-SubCell"/>
</dbReference>
<comment type="domain">
    <text evidence="7">The DHHC domain is required for palmitoyltransferase activity.</text>
</comment>
<dbReference type="OrthoDB" id="1924421at2759"/>
<evidence type="ECO:0000256" key="5">
    <source>
        <dbReference type="ARBA" id="ARBA00023136"/>
    </source>
</evidence>
<evidence type="ECO:0000256" key="1">
    <source>
        <dbReference type="ARBA" id="ARBA00004141"/>
    </source>
</evidence>
<proteinExistence type="inferred from homology"/>
<dbReference type="InterPro" id="IPR001594">
    <property type="entry name" value="Palmitoyltrfase_DHHC"/>
</dbReference>
<keyword evidence="10" id="KW-1185">Reference proteome</keyword>
<dbReference type="PROSITE" id="PS50216">
    <property type="entry name" value="DHHC"/>
    <property type="match status" value="1"/>
</dbReference>
<accession>A0A1R2C3E2</accession>
<evidence type="ECO:0000256" key="2">
    <source>
        <dbReference type="ARBA" id="ARBA00022679"/>
    </source>
</evidence>
<dbReference type="GO" id="GO:0005783">
    <property type="term" value="C:endoplasmic reticulum"/>
    <property type="evidence" value="ECO:0007669"/>
    <property type="project" value="TreeGrafter"/>
</dbReference>
<feature type="transmembrane region" description="Helical" evidence="7">
    <location>
        <begin position="183"/>
        <end position="208"/>
    </location>
</feature>
<keyword evidence="5 7" id="KW-0472">Membrane</keyword>
<evidence type="ECO:0000313" key="9">
    <source>
        <dbReference type="EMBL" id="OMJ83490.1"/>
    </source>
</evidence>
<gene>
    <name evidence="9" type="ORF">SteCoe_15593</name>
</gene>
<evidence type="ECO:0000256" key="4">
    <source>
        <dbReference type="ARBA" id="ARBA00022989"/>
    </source>
</evidence>
<keyword evidence="2 7" id="KW-0808">Transferase</keyword>
<dbReference type="Proteomes" id="UP000187209">
    <property type="component" value="Unassembled WGS sequence"/>
</dbReference>
<dbReference type="EC" id="2.3.1.225" evidence="7"/>
<dbReference type="PANTHER" id="PTHR22883">
    <property type="entry name" value="ZINC FINGER DHHC DOMAIN CONTAINING PROTEIN"/>
    <property type="match status" value="1"/>
</dbReference>
<evidence type="ECO:0000259" key="8">
    <source>
        <dbReference type="Pfam" id="PF01529"/>
    </source>
</evidence>
<evidence type="ECO:0000256" key="7">
    <source>
        <dbReference type="RuleBase" id="RU079119"/>
    </source>
</evidence>
<feature type="transmembrane region" description="Helical" evidence="7">
    <location>
        <begin position="20"/>
        <end position="40"/>
    </location>
</feature>
<evidence type="ECO:0000256" key="3">
    <source>
        <dbReference type="ARBA" id="ARBA00022692"/>
    </source>
</evidence>
<reference evidence="9 10" key="1">
    <citation type="submission" date="2016-11" db="EMBL/GenBank/DDBJ databases">
        <title>The macronuclear genome of Stentor coeruleus: a giant cell with tiny introns.</title>
        <authorList>
            <person name="Slabodnick M."/>
            <person name="Ruby J.G."/>
            <person name="Reiff S.B."/>
            <person name="Swart E.C."/>
            <person name="Gosai S."/>
            <person name="Prabakaran S."/>
            <person name="Witkowska E."/>
            <person name="Larue G.E."/>
            <person name="Fisher S."/>
            <person name="Freeman R.M."/>
            <person name="Gunawardena J."/>
            <person name="Chu W."/>
            <person name="Stover N.A."/>
            <person name="Gregory B.D."/>
            <person name="Nowacki M."/>
            <person name="Derisi J."/>
            <person name="Roy S.W."/>
            <person name="Marshall W.F."/>
            <person name="Sood P."/>
        </authorList>
    </citation>
    <scope>NUCLEOTIDE SEQUENCE [LARGE SCALE GENOMIC DNA]</scope>
    <source>
        <strain evidence="9">WM001</strain>
    </source>
</reference>
<comment type="caution">
    <text evidence="9">The sequence shown here is derived from an EMBL/GenBank/DDBJ whole genome shotgun (WGS) entry which is preliminary data.</text>
</comment>
<feature type="domain" description="Palmitoyltransferase DHHC" evidence="8">
    <location>
        <begin position="94"/>
        <end position="227"/>
    </location>
</feature>
<comment type="catalytic activity">
    <reaction evidence="7">
        <text>L-cysteinyl-[protein] + hexadecanoyl-CoA = S-hexadecanoyl-L-cysteinyl-[protein] + CoA</text>
        <dbReference type="Rhea" id="RHEA:36683"/>
        <dbReference type="Rhea" id="RHEA-COMP:10131"/>
        <dbReference type="Rhea" id="RHEA-COMP:11032"/>
        <dbReference type="ChEBI" id="CHEBI:29950"/>
        <dbReference type="ChEBI" id="CHEBI:57287"/>
        <dbReference type="ChEBI" id="CHEBI:57379"/>
        <dbReference type="ChEBI" id="CHEBI:74151"/>
        <dbReference type="EC" id="2.3.1.225"/>
    </reaction>
</comment>
<feature type="transmembrane region" description="Helical" evidence="7">
    <location>
        <begin position="46"/>
        <end position="66"/>
    </location>
</feature>